<keyword evidence="3" id="KW-0808">Transferase</keyword>
<reference evidence="3 4" key="2">
    <citation type="journal article" date="2015" name="Eukaryot. Cell">
        <title>Asexual propagation of a virulent clone complex in a human and feline outbreak of sporotrichosis.</title>
        <authorList>
            <person name="Teixeira Mde M."/>
            <person name="Rodrigues A.M."/>
            <person name="Tsui C.K."/>
            <person name="de Almeida L.G."/>
            <person name="Van Diepeningen A.D."/>
            <person name="van den Ende B.G."/>
            <person name="Fernandes G.F."/>
            <person name="Kano R."/>
            <person name="Hamelin R.C."/>
            <person name="Lopes-Bezerra L.M."/>
            <person name="Vasconcelos A.T."/>
            <person name="de Hoog S."/>
            <person name="de Camargo Z.P."/>
            <person name="Felipe M.S."/>
        </authorList>
    </citation>
    <scope>NUCLEOTIDE SEQUENCE [LARGE SCALE GENOMIC DNA]</scope>
    <source>
        <strain evidence="3 4">1099-18</strain>
    </source>
</reference>
<evidence type="ECO:0000313" key="3">
    <source>
        <dbReference type="EMBL" id="KJR88170.1"/>
    </source>
</evidence>
<dbReference type="SUPFAM" id="SSF111331">
    <property type="entry name" value="NAD kinase/diacylglycerol kinase-like"/>
    <property type="match status" value="1"/>
</dbReference>
<name>A0A0F2MH36_SPOSC</name>
<organism evidence="3 4">
    <name type="scientific">Sporothrix schenckii 1099-18</name>
    <dbReference type="NCBI Taxonomy" id="1397361"/>
    <lineage>
        <taxon>Eukaryota</taxon>
        <taxon>Fungi</taxon>
        <taxon>Dikarya</taxon>
        <taxon>Ascomycota</taxon>
        <taxon>Pezizomycotina</taxon>
        <taxon>Sordariomycetes</taxon>
        <taxon>Sordariomycetidae</taxon>
        <taxon>Ophiostomatales</taxon>
        <taxon>Ophiostomataceae</taxon>
        <taxon>Sporothrix</taxon>
    </lineage>
</organism>
<feature type="region of interest" description="Disordered" evidence="1">
    <location>
        <begin position="453"/>
        <end position="476"/>
    </location>
</feature>
<comment type="caution">
    <text evidence="3">The sequence shown here is derived from an EMBL/GenBank/DDBJ whole genome shotgun (WGS) entry which is preliminary data.</text>
</comment>
<dbReference type="GeneID" id="27669119"/>
<dbReference type="AlphaFoldDB" id="A0A0F2MH36"/>
<dbReference type="PROSITE" id="PS50146">
    <property type="entry name" value="DAGK"/>
    <property type="match status" value="1"/>
</dbReference>
<dbReference type="InterPro" id="IPR001206">
    <property type="entry name" value="Diacylglycerol_kinase_cat_dom"/>
</dbReference>
<dbReference type="GO" id="GO:0016020">
    <property type="term" value="C:membrane"/>
    <property type="evidence" value="ECO:0007669"/>
    <property type="project" value="TreeGrafter"/>
</dbReference>
<proteinExistence type="predicted"/>
<sequence>MSSDTATAAEAQVSSAGANGDAINGAASGAANGAANGINGTANDVSSTAIDPADIPQAPPVPPTPSPPPTARTAKRQSHVVSFDKTLENTLKLQTHDFDIQDNDLVVVGMGAHCEVNFVLRRTQDANGLPVSRQGKAQKEPPHMHELYVFHTTATQHQFSRSKANRNACCLPASAADYRLSIPLYNVLWASVSDDNRRLVIDYAEVASKTRIRPAKFTVSLEPSGPDWPTPAEVAAWAELLRNRAYGDVPQRRRAYVLVNPHAGPGGAMKKWEHEARPLLDAARLSLTVVTTAYSGQAIELCTALDIDAYDMVLACSGDGLPHECFNGLGKRPDARRALEKVAVAHVPCGSGNAMACNLYGSHHVSVAALAIVKGVVAPLDLASITYGETRLLSFLSQAVGVMAEVDLATENLRWMGSARFTWGFIERLLARKVYPCDLAVKVEIEHKDDVKAHYSRHQAPAKGSRTTGKSTGTSTIKAAGKTSAAAAAESSATTTVAAADADAGAASGSGGDTSDQSLPPLQFGTVNDPLPDDWETIPEDKMGNFFCGNMAYMAPDTSFFAAALMADGLMDLITIDGDISPAKSLGMLLTVEDNRLFDNPLVRYRKISGFRLTPRNQKDGYISIDGERIPFSPFQAEVHKGLGRVIAKRATPGYEAPGPLNWDKMAPVERIMA</sequence>
<dbReference type="Pfam" id="PF00781">
    <property type="entry name" value="DAGK_cat"/>
    <property type="match status" value="1"/>
</dbReference>
<dbReference type="InterPro" id="IPR017438">
    <property type="entry name" value="ATP-NAD_kinase_N"/>
</dbReference>
<gene>
    <name evidence="3" type="ORF">SPSK_07175</name>
</gene>
<dbReference type="GO" id="GO:0046512">
    <property type="term" value="P:sphingosine biosynthetic process"/>
    <property type="evidence" value="ECO:0007669"/>
    <property type="project" value="TreeGrafter"/>
</dbReference>
<dbReference type="GO" id="GO:0005737">
    <property type="term" value="C:cytoplasm"/>
    <property type="evidence" value="ECO:0007669"/>
    <property type="project" value="TreeGrafter"/>
</dbReference>
<keyword evidence="3" id="KW-0418">Kinase</keyword>
<feature type="compositionally biased region" description="Pro residues" evidence="1">
    <location>
        <begin position="57"/>
        <end position="70"/>
    </location>
</feature>
<dbReference type="RefSeq" id="XP_016590846.1">
    <property type="nucleotide sequence ID" value="XM_016733842.1"/>
</dbReference>
<feature type="compositionally biased region" description="Low complexity" evidence="1">
    <location>
        <begin position="15"/>
        <end position="56"/>
    </location>
</feature>
<dbReference type="PANTHER" id="PTHR12358:SF31">
    <property type="entry name" value="ACYLGLYCEROL KINASE, MITOCHONDRIAL"/>
    <property type="match status" value="1"/>
</dbReference>
<protein>
    <submittedName>
        <fullName evidence="3">Sphingosine kinase</fullName>
    </submittedName>
</protein>
<dbReference type="InterPro" id="IPR055916">
    <property type="entry name" value="DUF7493"/>
</dbReference>
<dbReference type="PANTHER" id="PTHR12358">
    <property type="entry name" value="SPHINGOSINE KINASE"/>
    <property type="match status" value="1"/>
</dbReference>
<dbReference type="KEGG" id="ssck:SPSK_07175"/>
<dbReference type="InterPro" id="IPR050187">
    <property type="entry name" value="Lipid_Phosphate_FormReg"/>
</dbReference>
<dbReference type="Proteomes" id="UP000033710">
    <property type="component" value="Unassembled WGS sequence"/>
</dbReference>
<dbReference type="SMART" id="SM00046">
    <property type="entry name" value="DAGKc"/>
    <property type="match status" value="1"/>
</dbReference>
<dbReference type="Gene3D" id="3.40.50.10330">
    <property type="entry name" value="Probable inorganic polyphosphate/atp-NAD kinase, domain 1"/>
    <property type="match status" value="1"/>
</dbReference>
<dbReference type="Gene3D" id="2.60.200.40">
    <property type="match status" value="1"/>
</dbReference>
<evidence type="ECO:0000313" key="4">
    <source>
        <dbReference type="Proteomes" id="UP000033710"/>
    </source>
</evidence>
<dbReference type="EMBL" id="AXCR01000004">
    <property type="protein sequence ID" value="KJR88170.1"/>
    <property type="molecule type" value="Genomic_DNA"/>
</dbReference>
<dbReference type="GO" id="GO:0016773">
    <property type="term" value="F:phosphotransferase activity, alcohol group as acceptor"/>
    <property type="evidence" value="ECO:0007669"/>
    <property type="project" value="UniProtKB-ARBA"/>
</dbReference>
<evidence type="ECO:0000256" key="1">
    <source>
        <dbReference type="SAM" id="MobiDB-lite"/>
    </source>
</evidence>
<feature type="region of interest" description="Disordered" evidence="1">
    <location>
        <begin position="1"/>
        <end position="79"/>
    </location>
</feature>
<reference evidence="3 4" key="1">
    <citation type="journal article" date="2014" name="BMC Genomics">
        <title>Comparative genomics of the major fungal agents of human and animal Sporotrichosis: Sporothrix schenckii and Sporothrix brasiliensis.</title>
        <authorList>
            <person name="Teixeira M.M."/>
            <person name="de Almeida L.G."/>
            <person name="Kubitschek-Barreira P."/>
            <person name="Alves F.L."/>
            <person name="Kioshima E.S."/>
            <person name="Abadio A.K."/>
            <person name="Fernandes L."/>
            <person name="Derengowski L.S."/>
            <person name="Ferreira K.S."/>
            <person name="Souza R.C."/>
            <person name="Ruiz J.C."/>
            <person name="de Andrade N.C."/>
            <person name="Paes H.C."/>
            <person name="Nicola A.M."/>
            <person name="Albuquerque P."/>
            <person name="Gerber A.L."/>
            <person name="Martins V.P."/>
            <person name="Peconick L.D."/>
            <person name="Neto A.V."/>
            <person name="Chaucanez C.B."/>
            <person name="Silva P.A."/>
            <person name="Cunha O.L."/>
            <person name="de Oliveira F.F."/>
            <person name="dos Santos T.C."/>
            <person name="Barros A.L."/>
            <person name="Soares M.A."/>
            <person name="de Oliveira L.M."/>
            <person name="Marini M.M."/>
            <person name="Villalobos-Duno H."/>
            <person name="Cunha M.M."/>
            <person name="de Hoog S."/>
            <person name="da Silveira J.F."/>
            <person name="Henrissat B."/>
            <person name="Nino-Vega G.A."/>
            <person name="Cisalpino P.S."/>
            <person name="Mora-Montes H.M."/>
            <person name="Almeida S.R."/>
            <person name="Stajich J.E."/>
            <person name="Lopes-Bezerra L.M."/>
            <person name="Vasconcelos A.T."/>
            <person name="Felipe M.S."/>
        </authorList>
    </citation>
    <scope>NUCLEOTIDE SEQUENCE [LARGE SCALE GENOMIC DNA]</scope>
    <source>
        <strain evidence="3 4">1099-18</strain>
    </source>
</reference>
<evidence type="ECO:0000259" key="2">
    <source>
        <dbReference type="PROSITE" id="PS50146"/>
    </source>
</evidence>
<feature type="domain" description="DAGKc" evidence="2">
    <location>
        <begin position="250"/>
        <end position="388"/>
    </location>
</feature>
<dbReference type="GO" id="GO:0001727">
    <property type="term" value="F:lipid kinase activity"/>
    <property type="evidence" value="ECO:0007669"/>
    <property type="project" value="UniProtKB-ARBA"/>
</dbReference>
<dbReference type="InterPro" id="IPR016064">
    <property type="entry name" value="NAD/diacylglycerol_kinase_sf"/>
</dbReference>
<dbReference type="OrthoDB" id="3853857at2759"/>
<dbReference type="Pfam" id="PF24321">
    <property type="entry name" value="DUF7493"/>
    <property type="match status" value="1"/>
</dbReference>
<accession>A0A0F2MH36</accession>
<feature type="compositionally biased region" description="Low complexity" evidence="1">
    <location>
        <begin position="463"/>
        <end position="476"/>
    </location>
</feature>
<feature type="region of interest" description="Disordered" evidence="1">
    <location>
        <begin position="504"/>
        <end position="531"/>
    </location>
</feature>
<dbReference type="VEuPathDB" id="FungiDB:SPSK_07175"/>